<reference evidence="1" key="1">
    <citation type="submission" date="2016-11" db="EMBL/GenBank/DDBJ databases">
        <authorList>
            <person name="Jaros S."/>
            <person name="Januszkiewicz K."/>
            <person name="Wedrychowicz H."/>
        </authorList>
    </citation>
    <scope>NUCLEOTIDE SEQUENCE [LARGE SCALE GENOMIC DNA]</scope>
    <source>
        <strain evidence="1">DSM 44523</strain>
    </source>
</reference>
<protein>
    <recommendedName>
        <fullName evidence="3">Tetratricopeptide repeat-containing protein</fullName>
    </recommendedName>
</protein>
<dbReference type="OrthoDB" id="9833443at2"/>
<dbReference type="AlphaFoldDB" id="A0A1M5FMK3"/>
<dbReference type="STRING" id="2017.SAMN05444320_105507"/>
<accession>A0A1M5FMK3</accession>
<dbReference type="EMBL" id="FQVN01000005">
    <property type="protein sequence ID" value="SHF92735.1"/>
    <property type="molecule type" value="Genomic_DNA"/>
</dbReference>
<keyword evidence="2" id="KW-1185">Reference proteome</keyword>
<dbReference type="Proteomes" id="UP000184501">
    <property type="component" value="Unassembled WGS sequence"/>
</dbReference>
<evidence type="ECO:0000313" key="1">
    <source>
        <dbReference type="EMBL" id="SHF92735.1"/>
    </source>
</evidence>
<name>A0A1M5FMK3_STRHI</name>
<gene>
    <name evidence="1" type="ORF">SAMN05444320_105507</name>
</gene>
<proteinExistence type="predicted"/>
<sequence>MATHSSDRPLDWAGALPDVSWLGDTAPRRPPPYPVVLDVVESALRQRPTPLLAAVAGALAPRWEELGDARDTADLLPGDVPAEGSAPDDRMVLYSAARAISELGAPHGWAVAVGADVGPDVRHFLRHLARFSSTTGFMLACVGGRPELRTLLPHDVRFVERRPARRTGQLGDLSTVDRRALTVLAASPVGAPLAVALRVGLTEAVAVALAATGPEGTPWITLGGQARRELRARLDARVRRHHAAELFDAWPPDGWGYLRRSHLAVSSGDRRRLRAQNLAVFAGFATVGWEFLQRHAAALAIAADIADATDPAVEGGVEGGVPEMPQRHRLAAHLAAARLAPRLRPAERSRTAAVHHLRRARALAEGPVEKLDLTAELANVFALTRTKDGLATARTLYDEALAAVPSVPDPVQRTRIEIVLRNGLALVEYFEGNNHAALELEERAERLAYGVATQRPELTRWAVSLIGVNTAKLLAIRFGDRQAAIAKLTAALRTTRSSPEDSRGVRSKLAQLHFVDGDCRGVIRALDVLYPHDRLTEVDQREEFRDRLMLALARLNVGDTESCRAQVGPLRLLATRIGSDVAGTIVDVLAQATEECAGQPGALATLGSSAGPR</sequence>
<dbReference type="RefSeq" id="WP_073484769.1">
    <property type="nucleotide sequence ID" value="NZ_FQVN01000005.1"/>
</dbReference>
<evidence type="ECO:0000313" key="2">
    <source>
        <dbReference type="Proteomes" id="UP000184501"/>
    </source>
</evidence>
<evidence type="ECO:0008006" key="3">
    <source>
        <dbReference type="Google" id="ProtNLM"/>
    </source>
</evidence>
<organism evidence="1 2">
    <name type="scientific">Streptoalloteichus hindustanus</name>
    <dbReference type="NCBI Taxonomy" id="2017"/>
    <lineage>
        <taxon>Bacteria</taxon>
        <taxon>Bacillati</taxon>
        <taxon>Actinomycetota</taxon>
        <taxon>Actinomycetes</taxon>
        <taxon>Pseudonocardiales</taxon>
        <taxon>Pseudonocardiaceae</taxon>
        <taxon>Streptoalloteichus</taxon>
    </lineage>
</organism>